<dbReference type="PANTHER" id="PTHR14517">
    <property type="entry name" value="RIB43A-RELATED"/>
    <property type="match status" value="1"/>
</dbReference>
<evidence type="ECO:0000256" key="4">
    <source>
        <dbReference type="ARBA" id="ARBA00022846"/>
    </source>
</evidence>
<dbReference type="GO" id="GO:0036126">
    <property type="term" value="C:sperm flagellum"/>
    <property type="evidence" value="ECO:0007669"/>
    <property type="project" value="Ensembl"/>
</dbReference>
<accession>A0A096MMZ9</accession>
<feature type="chain" id="PRO_5035190683" description="RIB43A-like with coiled-coils protein 1" evidence="11">
    <location>
        <begin position="20"/>
        <end position="402"/>
    </location>
</feature>
<keyword evidence="5" id="KW-0175">Coiled coil</keyword>
<evidence type="ECO:0000256" key="2">
    <source>
        <dbReference type="ARBA" id="ARBA00006875"/>
    </source>
</evidence>
<evidence type="ECO:0000313" key="13">
    <source>
        <dbReference type="Proteomes" id="UP000028761"/>
    </source>
</evidence>
<evidence type="ECO:0000256" key="5">
    <source>
        <dbReference type="ARBA" id="ARBA00023054"/>
    </source>
</evidence>
<dbReference type="GO" id="GO:0030317">
    <property type="term" value="P:flagellated sperm motility"/>
    <property type="evidence" value="ECO:0007669"/>
    <property type="project" value="Ensembl"/>
</dbReference>
<dbReference type="ExpressionAtlas" id="A0A096MMZ9">
    <property type="expression patterns" value="baseline"/>
</dbReference>
<keyword evidence="7" id="KW-0206">Cytoskeleton</keyword>
<reference evidence="12" key="2">
    <citation type="submission" date="2025-08" db="UniProtKB">
        <authorList>
            <consortium name="Ensembl"/>
        </authorList>
    </citation>
    <scope>IDENTIFICATION</scope>
</reference>
<organism evidence="12 13">
    <name type="scientific">Papio anubis</name>
    <name type="common">Olive baboon</name>
    <dbReference type="NCBI Taxonomy" id="9555"/>
    <lineage>
        <taxon>Eukaryota</taxon>
        <taxon>Metazoa</taxon>
        <taxon>Chordata</taxon>
        <taxon>Craniata</taxon>
        <taxon>Vertebrata</taxon>
        <taxon>Euteleostomi</taxon>
        <taxon>Mammalia</taxon>
        <taxon>Eutheria</taxon>
        <taxon>Euarchontoglires</taxon>
        <taxon>Primates</taxon>
        <taxon>Haplorrhini</taxon>
        <taxon>Catarrhini</taxon>
        <taxon>Cercopithecidae</taxon>
        <taxon>Cercopithecinae</taxon>
        <taxon>Papio</taxon>
    </lineage>
</organism>
<reference evidence="12 13" key="1">
    <citation type="submission" date="2012-03" db="EMBL/GenBank/DDBJ databases">
        <title>Whole Genome Assembly of Papio anubis.</title>
        <authorList>
            <person name="Liu Y.L."/>
            <person name="Abraham K.A."/>
            <person name="Akbar H.A."/>
            <person name="Ali S.A."/>
            <person name="Anosike U.A."/>
            <person name="Aqrawi P.A."/>
            <person name="Arias F.A."/>
            <person name="Attaway T.A."/>
            <person name="Awwad R.A."/>
            <person name="Babu C.B."/>
            <person name="Bandaranaike D.B."/>
            <person name="Battles P.B."/>
            <person name="Bell A.B."/>
            <person name="Beltran B.B."/>
            <person name="Berhane-Mersha D.B."/>
            <person name="Bess C.B."/>
            <person name="Bickham C.B."/>
            <person name="Bolden T.B."/>
            <person name="Carter K.C."/>
            <person name="Chau D.C."/>
            <person name="Chavez A.C."/>
            <person name="Clerc-Blankenburg K.C."/>
            <person name="Coyle M.C."/>
            <person name="Dao M.D."/>
            <person name="Davila M.L.D."/>
            <person name="Davy-Carroll L.D."/>
            <person name="Denson S.D."/>
            <person name="Dinh H.D."/>
            <person name="Fernandez S.F."/>
            <person name="Fernando P.F."/>
            <person name="Forbes L.F."/>
            <person name="Francis C.F."/>
            <person name="Francisco L.F."/>
            <person name="Fu Q.F."/>
            <person name="Garcia-Iii R.G."/>
            <person name="Garrett T.G."/>
            <person name="Gross S.G."/>
            <person name="Gubbala S.G."/>
            <person name="Hirani K.H."/>
            <person name="Hogues M.H."/>
            <person name="Hollins B.H."/>
            <person name="Jackson L.J."/>
            <person name="Javaid M.J."/>
            <person name="Jhangiani S.J."/>
            <person name="Johnson A.J."/>
            <person name="Johnson B.J."/>
            <person name="Jones J.J."/>
            <person name="Joshi V.J."/>
            <person name="Kalu J.K."/>
            <person name="Khan N.K."/>
            <person name="Korchina V.K."/>
            <person name="Kovar C.K."/>
            <person name="Lago L.L."/>
            <person name="Lara F.L."/>
            <person name="Le T.-K.L."/>
            <person name="Lee S.L."/>
            <person name="Legall-Iii F.L."/>
            <person name="Lemon S.L."/>
            <person name="Liu J.L."/>
            <person name="Liu Y.-S.L."/>
            <person name="Liyanage D.L."/>
            <person name="Lopez J.L."/>
            <person name="Lorensuhewa L.L."/>
            <person name="Mata R.M."/>
            <person name="Mathew T.M."/>
            <person name="Mercado C.M."/>
            <person name="Mercado I.M."/>
            <person name="Morales K.M."/>
            <person name="Morgan M.M."/>
            <person name="Munidasa M.M."/>
            <person name="Ngo D.N."/>
            <person name="Nguyen L.N."/>
            <person name="Nguyen T.N."/>
            <person name="Nguyen N.N."/>
            <person name="Obregon M.O."/>
            <person name="Okwuonu G.O."/>
            <person name="Ongeri F.O."/>
            <person name="Onwere C.O."/>
            <person name="Osifeso I.O."/>
            <person name="Parra A.P."/>
            <person name="Patil S.P."/>
            <person name="Perez A.P."/>
            <person name="Perez Y.P."/>
            <person name="Pham C.P."/>
            <person name="Pu L.-L.P."/>
            <person name="Puazo M.P."/>
            <person name="Quiroz J.Q."/>
            <person name="Rouhana J.R."/>
            <person name="Ruiz M.R."/>
            <person name="Ruiz S.-J.R."/>
            <person name="Saada N.S."/>
            <person name="Santibanez J.S."/>
            <person name="Scheel M.S."/>
            <person name="Schneider B.S."/>
            <person name="Simmons D.S."/>
            <person name="Sisson I.S."/>
            <person name="Tang L.-Y.T."/>
            <person name="Thornton R.T."/>
            <person name="Tisius J.T."/>
            <person name="Toledanes G.T."/>
            <person name="Trejos Z.T."/>
            <person name="Usmani K.U."/>
            <person name="Varghese R.V."/>
            <person name="Vattathil S.V."/>
            <person name="Vee V.V."/>
            <person name="Walker D.W."/>
            <person name="Weissenberger G.W."/>
            <person name="White C.W."/>
            <person name="Williams A.W."/>
            <person name="Woodworth J.W."/>
            <person name="Wright R.W."/>
            <person name="Zhu Y.Z."/>
            <person name="Han Y.H."/>
            <person name="Newsham I.N."/>
            <person name="Nazareth L.N."/>
            <person name="Worley K.W."/>
            <person name="Muzny D.M."/>
            <person name="Rogers J.R."/>
            <person name="Gibbs R.G."/>
        </authorList>
    </citation>
    <scope>NUCLEOTIDE SEQUENCE [LARGE SCALE GENOMIC DNA]</scope>
</reference>
<dbReference type="Ensembl" id="ENSPANT00000017915.4">
    <property type="protein sequence ID" value="ENSPANP00000000989.2"/>
    <property type="gene ID" value="ENSPANG00000010101.4"/>
</dbReference>
<dbReference type="OMA" id="CLKMQQE"/>
<evidence type="ECO:0000256" key="11">
    <source>
        <dbReference type="SAM" id="SignalP"/>
    </source>
</evidence>
<keyword evidence="6" id="KW-0969">Cilium</keyword>
<protein>
    <recommendedName>
        <fullName evidence="9">RIB43A-like with coiled-coils protein 1</fullName>
    </recommendedName>
</protein>
<comment type="subunit">
    <text evidence="10">Microtubule inner protein component of sperm flagellar doublet microtubules.</text>
</comment>
<comment type="subcellular location">
    <subcellularLocation>
        <location evidence="1">Cytoplasm</location>
        <location evidence="1">Cytoskeleton</location>
        <location evidence="1">Flagellum axoneme</location>
    </subcellularLocation>
</comment>
<dbReference type="STRING" id="9555.ENSPANP00000000989"/>
<reference evidence="12" key="3">
    <citation type="submission" date="2025-09" db="UniProtKB">
        <authorList>
            <consortium name="Ensembl"/>
        </authorList>
    </citation>
    <scope>IDENTIFICATION</scope>
</reference>
<sequence>MGVACSQRWWLALMGHSTSLLLQMYNIKQSTDTKEAAAIEARRNREKERQNRFFNVRNRVIGVDVQALNNQVGDRKRREAAERSKEAAYGTSQVQYDVVVQMLEKEEADRTRRLAKKVQEFREQKQQLKNGREFSLWDPDQVWKGLPTYLSYSNTYPGPASLQYFSGEDLDRATRLRMQQGQFRYNLERQQQEQQQAKVDENCADALSNQLRLAMDAQATHLARLEESCRAAMMCAMANANKAQAAVQAGRQRCERQREQKANLAEIRHQSTSDLLTENPQVAQHRTAPHRVLPYCWKGMTPEQRAAIRKEQEVQRSKKEAHRQAEKTLDTEWKRQTMSSAQALLELEEQERELCAVFQRGLGSFNQQLANEQKAQQDYLNSVIYTNQPTAQYHRQFNTSSR</sequence>
<evidence type="ECO:0000256" key="1">
    <source>
        <dbReference type="ARBA" id="ARBA00004611"/>
    </source>
</evidence>
<evidence type="ECO:0000256" key="7">
    <source>
        <dbReference type="ARBA" id="ARBA00023212"/>
    </source>
</evidence>
<feature type="signal peptide" evidence="11">
    <location>
        <begin position="1"/>
        <end position="19"/>
    </location>
</feature>
<keyword evidence="13" id="KW-1185">Reference proteome</keyword>
<evidence type="ECO:0000256" key="10">
    <source>
        <dbReference type="ARBA" id="ARBA00046435"/>
    </source>
</evidence>
<dbReference type="PANTHER" id="PTHR14517:SF11">
    <property type="entry name" value="RIB43A-LIKE WITH COILED-COILS PROTEIN 1"/>
    <property type="match status" value="1"/>
</dbReference>
<dbReference type="AlphaFoldDB" id="A0A096MMZ9"/>
<gene>
    <name evidence="12" type="primary">RIBC1</name>
</gene>
<keyword evidence="3" id="KW-0963">Cytoplasm</keyword>
<dbReference type="Pfam" id="PF05914">
    <property type="entry name" value="RIB43A"/>
    <property type="match status" value="1"/>
</dbReference>
<comment type="similarity">
    <text evidence="2">Belongs to the RIB43A family.</text>
</comment>
<keyword evidence="4" id="KW-0282">Flagellum</keyword>
<dbReference type="InterPro" id="IPR008805">
    <property type="entry name" value="RIB43A"/>
</dbReference>
<evidence type="ECO:0000313" key="12">
    <source>
        <dbReference type="Ensembl" id="ENSPANP00000000989.2"/>
    </source>
</evidence>
<name>A0A096MMZ9_PAPAN</name>
<keyword evidence="11" id="KW-0732">Signal</keyword>
<proteinExistence type="inferred from homology"/>
<evidence type="ECO:0000256" key="3">
    <source>
        <dbReference type="ARBA" id="ARBA00022490"/>
    </source>
</evidence>
<evidence type="ECO:0000256" key="8">
    <source>
        <dbReference type="ARBA" id="ARBA00023273"/>
    </source>
</evidence>
<dbReference type="Proteomes" id="UP000028761">
    <property type="component" value="Chromosome X"/>
</dbReference>
<evidence type="ECO:0000256" key="6">
    <source>
        <dbReference type="ARBA" id="ARBA00023069"/>
    </source>
</evidence>
<dbReference type="GO" id="GO:0160111">
    <property type="term" value="C:axonemal A tubule inner sheath"/>
    <property type="evidence" value="ECO:0007669"/>
    <property type="project" value="Ensembl"/>
</dbReference>
<dbReference type="Bgee" id="ENSPANG00000010101">
    <property type="expression patterns" value="Expressed in metanephros cortex and 63 other cell types or tissues"/>
</dbReference>
<dbReference type="GeneTree" id="ENSGT00390000010825"/>
<keyword evidence="8" id="KW-0966">Cell projection</keyword>
<evidence type="ECO:0000256" key="9">
    <source>
        <dbReference type="ARBA" id="ARBA00041087"/>
    </source>
</evidence>